<evidence type="ECO:0000256" key="4">
    <source>
        <dbReference type="ARBA" id="ARBA00022676"/>
    </source>
</evidence>
<keyword evidence="6 12" id="KW-0812">Transmembrane</keyword>
<reference evidence="13" key="1">
    <citation type="submission" date="2020-11" db="EMBL/GenBank/DDBJ databases">
        <title>Gallus gallus (Chicken) genome, bGalGal1, GRCg7b, maternal haplotype autosomes + Z &amp; W.</title>
        <authorList>
            <person name="Warren W."/>
            <person name="Formenti G."/>
            <person name="Fedrigo O."/>
            <person name="Haase B."/>
            <person name="Mountcastle J."/>
            <person name="Balacco J."/>
            <person name="Tracey A."/>
            <person name="Schneider V."/>
            <person name="Okimoto R."/>
            <person name="Cheng H."/>
            <person name="Hawken R."/>
            <person name="Howe K."/>
            <person name="Jarvis E.D."/>
        </authorList>
    </citation>
    <scope>NUCLEOTIDE SEQUENCE [LARGE SCALE GENOMIC DNA]</scope>
    <source>
        <strain evidence="13">Broiler</strain>
    </source>
</reference>
<evidence type="ECO:0000313" key="13">
    <source>
        <dbReference type="Ensembl" id="ENSGALP00010015115.1"/>
    </source>
</evidence>
<evidence type="ECO:0000256" key="3">
    <source>
        <dbReference type="ARBA" id="ARBA00012544"/>
    </source>
</evidence>
<gene>
    <name evidence="13" type="primary">UGT1A1</name>
</gene>
<evidence type="ECO:0000256" key="6">
    <source>
        <dbReference type="ARBA" id="ARBA00022692"/>
    </source>
</evidence>
<name>A0A8V0Y3D3_CHICK</name>
<keyword evidence="7" id="KW-0732">Signal</keyword>
<dbReference type="InterPro" id="IPR050271">
    <property type="entry name" value="UDP-glycosyltransferase"/>
</dbReference>
<dbReference type="GO" id="GO:0005789">
    <property type="term" value="C:endoplasmic reticulum membrane"/>
    <property type="evidence" value="ECO:0007669"/>
    <property type="project" value="UniProtKB-SubCell"/>
</dbReference>
<evidence type="ECO:0000256" key="5">
    <source>
        <dbReference type="ARBA" id="ARBA00022679"/>
    </source>
</evidence>
<evidence type="ECO:0000256" key="7">
    <source>
        <dbReference type="ARBA" id="ARBA00022729"/>
    </source>
</evidence>
<keyword evidence="11" id="KW-0325">Glycoprotein</keyword>
<dbReference type="FunFam" id="3.40.50.2000:FF:000001">
    <property type="entry name" value="UDP-glucuronosyltransferase"/>
    <property type="match status" value="1"/>
</dbReference>
<keyword evidence="14" id="KW-1185">Reference proteome</keyword>
<keyword evidence="10 12" id="KW-0472">Membrane</keyword>
<organism evidence="13 14">
    <name type="scientific">Gallus gallus</name>
    <name type="common">Chicken</name>
    <dbReference type="NCBI Taxonomy" id="9031"/>
    <lineage>
        <taxon>Eukaryota</taxon>
        <taxon>Metazoa</taxon>
        <taxon>Chordata</taxon>
        <taxon>Craniata</taxon>
        <taxon>Vertebrata</taxon>
        <taxon>Euteleostomi</taxon>
        <taxon>Archelosauria</taxon>
        <taxon>Archosauria</taxon>
        <taxon>Dinosauria</taxon>
        <taxon>Saurischia</taxon>
        <taxon>Theropoda</taxon>
        <taxon>Coelurosauria</taxon>
        <taxon>Aves</taxon>
        <taxon>Neognathae</taxon>
        <taxon>Galloanserae</taxon>
        <taxon>Galliformes</taxon>
        <taxon>Phasianidae</taxon>
        <taxon>Phasianinae</taxon>
        <taxon>Gallus</taxon>
    </lineage>
</organism>
<evidence type="ECO:0000256" key="9">
    <source>
        <dbReference type="ARBA" id="ARBA00022989"/>
    </source>
</evidence>
<reference evidence="13" key="3">
    <citation type="submission" date="2025-09" db="UniProtKB">
        <authorList>
            <consortium name="Ensembl"/>
        </authorList>
    </citation>
    <scope>IDENTIFICATION</scope>
    <source>
        <strain evidence="13">broiler</strain>
    </source>
</reference>
<accession>A0A8V0Y3D3</accession>
<comment type="similarity">
    <text evidence="2">Belongs to the UDP-glycosyltransferase family.</text>
</comment>
<dbReference type="InterPro" id="IPR002213">
    <property type="entry name" value="UDP_glucos_trans"/>
</dbReference>
<keyword evidence="8" id="KW-0256">Endoplasmic reticulum</keyword>
<evidence type="ECO:0000256" key="11">
    <source>
        <dbReference type="ARBA" id="ARBA00023180"/>
    </source>
</evidence>
<dbReference type="EC" id="2.4.1.17" evidence="3"/>
<dbReference type="CDD" id="cd03784">
    <property type="entry name" value="GT1_Gtf-like"/>
    <property type="match status" value="1"/>
</dbReference>
<dbReference type="FunFam" id="3.40.50.2000:FF:000066">
    <property type="entry name" value="UDP-glucuronosyltransferase 1-1"/>
    <property type="match status" value="2"/>
</dbReference>
<sequence>MALLFLCFYPRTGIFFLLLSSLIFAECGKILVIPQDGSHWLSMQPVVGKLQQNGHDVVVVVPSSSLFMKSKEHQNYTVKVYRIPYEEEHLHLVLKSFVNDHFTEQSLLNIIITMYQNIIEISRFFFTTCESLLHNKEMMQYLRKSKFDVVFTDPILMCGPILADYLSVPSVYFLRGFPCGMDSKATQCPSPPSYVPRLFLNNSDSMTFAQRMKNMLVNILELVYCQPLFTQFEELAYEILQKKVTATDLLSHGSVWLMRYDFVFEFPRPTMPNMVFIGGINCAQKNKLSQLLVIPMDGSHWLSMKEVLAELSSRGHEIVVVAPDSSILIDSSGNYTMKTYPVPYKQEEMEELMHTIGTTTFSELPLLTRLLDTWEHFRKTSAMFQAACSSLLYKEELMKFMEESKFDAVFTDPLTPCGQIVALHLSIPTIFFLRGVPCSIDIYAAQSPSPPSYVPRLFSYSTDHMTFPQRVKNLLISISEYFTCSTIFSPFERLASDFLQQPMTLTQLLSHGSIWLKRTDFAFDYPMPVMPNMVFIGGINCGRKKLLAQEFEAIVNASGEHGIVVFSLGSMVSEIPMKKGMEIADALGSVPQTVLWRYTGEVPPNLPKNVKLVKWLPQNDLLAHPKTRAFITHGGSHGVYEGICNAVPMVLMPLFGDQMDNAKRVESRGAGLTLNILEMTSKDISDALKAVINDKKYKENIQRLSDLHLDRPIHPLDLAVHWVEFVMRHKGAPHLRPAAHDLNWIQYHSLDVFAFLLAVVLLSLFISVKCCMFCCRRCCFKKGRKSKSGKSKTH</sequence>
<dbReference type="Gene3D" id="3.40.50.2000">
    <property type="entry name" value="Glycogen Phosphorylase B"/>
    <property type="match status" value="3"/>
</dbReference>
<evidence type="ECO:0000256" key="2">
    <source>
        <dbReference type="ARBA" id="ARBA00009995"/>
    </source>
</evidence>
<reference evidence="13" key="2">
    <citation type="submission" date="2025-08" db="UniProtKB">
        <authorList>
            <consortium name="Ensembl"/>
        </authorList>
    </citation>
    <scope>IDENTIFICATION</scope>
    <source>
        <strain evidence="13">broiler</strain>
    </source>
</reference>
<comment type="subcellular location">
    <subcellularLocation>
        <location evidence="1">Endoplasmic reticulum membrane</location>
        <topology evidence="1">Single-pass membrane protein</topology>
    </subcellularLocation>
</comment>
<keyword evidence="9 12" id="KW-1133">Transmembrane helix</keyword>
<keyword evidence="15" id="KW-1267">Proteomics identification</keyword>
<evidence type="ECO:0000256" key="10">
    <source>
        <dbReference type="ARBA" id="ARBA00023136"/>
    </source>
</evidence>
<dbReference type="PROSITE" id="PS00375">
    <property type="entry name" value="UDPGT"/>
    <property type="match status" value="1"/>
</dbReference>
<dbReference type="OrthoDB" id="5835829at2759"/>
<dbReference type="InterPro" id="IPR035595">
    <property type="entry name" value="UDP_glycos_trans_CS"/>
</dbReference>
<feature type="transmembrane region" description="Helical" evidence="12">
    <location>
        <begin position="752"/>
        <end position="775"/>
    </location>
</feature>
<proteinExistence type="evidence at protein level"/>
<keyword evidence="5" id="KW-0808">Transferase</keyword>
<evidence type="ECO:0000256" key="8">
    <source>
        <dbReference type="ARBA" id="ARBA00022824"/>
    </source>
</evidence>
<keyword evidence="4" id="KW-0328">Glycosyltransferase</keyword>
<evidence type="ECO:0000256" key="12">
    <source>
        <dbReference type="SAM" id="Phobius"/>
    </source>
</evidence>
<evidence type="ECO:0007829" key="15">
    <source>
        <dbReference type="PeptideAtlas" id="A0A8V0Y3D3"/>
    </source>
</evidence>
<evidence type="ECO:0000313" key="14">
    <source>
        <dbReference type="Proteomes" id="UP000000539"/>
    </source>
</evidence>
<evidence type="ECO:0000256" key="1">
    <source>
        <dbReference type="ARBA" id="ARBA00004389"/>
    </source>
</evidence>
<dbReference type="AlphaFoldDB" id="A0A8V0Y3D3"/>
<protein>
    <recommendedName>
        <fullName evidence="3">glucuronosyltransferase</fullName>
        <ecNumber evidence="3">2.4.1.17</ecNumber>
    </recommendedName>
</protein>
<dbReference type="SUPFAM" id="SSF53756">
    <property type="entry name" value="UDP-Glycosyltransferase/glycogen phosphorylase"/>
    <property type="match status" value="2"/>
</dbReference>
<dbReference type="Proteomes" id="UP000000539">
    <property type="component" value="Chromosome 7"/>
</dbReference>
<dbReference type="GeneTree" id="ENSGT00940000159677"/>
<dbReference type="PANTHER" id="PTHR48043">
    <property type="entry name" value="EG:EG0003.4 PROTEIN-RELATED"/>
    <property type="match status" value="1"/>
</dbReference>
<dbReference type="GO" id="GO:0015020">
    <property type="term" value="F:glucuronosyltransferase activity"/>
    <property type="evidence" value="ECO:0007669"/>
    <property type="project" value="UniProtKB-EC"/>
</dbReference>
<dbReference type="PANTHER" id="PTHR48043:SF161">
    <property type="entry name" value="UDP GLUCURONOSYLTRANSFERASE FAMILY 1 MEMBER A1"/>
    <property type="match status" value="1"/>
</dbReference>
<dbReference type="Pfam" id="PF00201">
    <property type="entry name" value="UDPGT"/>
    <property type="match status" value="1"/>
</dbReference>
<dbReference type="Ensembl" id="ENSGALT00010026536.1">
    <property type="protein sequence ID" value="ENSGALP00010015115.1"/>
    <property type="gene ID" value="ENSGALG00010011085.1"/>
</dbReference>